<dbReference type="SUPFAM" id="SSF52172">
    <property type="entry name" value="CheY-like"/>
    <property type="match status" value="1"/>
</dbReference>
<proteinExistence type="predicted"/>
<evidence type="ECO:0000313" key="13">
    <source>
        <dbReference type="EnsemblMetazoa" id="XP_029341141.1"/>
    </source>
</evidence>
<dbReference type="Gene3D" id="3.40.50.2300">
    <property type="match status" value="1"/>
</dbReference>
<reference evidence="13" key="2">
    <citation type="submission" date="2022-06" db="UniProtKB">
        <authorList>
            <consortium name="EnsemblMetazoa"/>
        </authorList>
    </citation>
    <scope>IDENTIFICATION</scope>
</reference>
<evidence type="ECO:0000256" key="4">
    <source>
        <dbReference type="ARBA" id="ARBA00022553"/>
    </source>
</evidence>
<keyword evidence="9" id="KW-0804">Transcription</keyword>
<keyword evidence="4 11" id="KW-0597">Phosphoprotein</keyword>
<dbReference type="FunFam" id="3.40.50.2300:FF:000001">
    <property type="entry name" value="DNA-binding response regulator PhoB"/>
    <property type="match status" value="1"/>
</dbReference>
<evidence type="ECO:0000256" key="2">
    <source>
        <dbReference type="ARBA" id="ARBA00003612"/>
    </source>
</evidence>
<sequence length="276" mass="30735">MRILVVEDDIGTGDYLKKGLGEAGYSVDLARNGTDGLFRALEQDYDAIVLDVMLPGLDGWQIIEVLRKKSDVPILFLTARDGVQDRIHGLELGADDYLIKPFSFTELVLRLRTLLRRGPAREADHYAIADLQLDVLRRRAVRQDQNKNQNCLPECFNHFQNCRITLDCTEISCDIPKSLLDQKLTYSSYKNKNTLKGLIGVAPNGVITYASKLYPGSTSDKKIVGHCGVLNILEPGDLVLADKGFLISDLMPPETSLNIPPFLMSPQFTPSEVLKT</sequence>
<comment type="cofactor">
    <cofactor evidence="1">
        <name>a divalent metal cation</name>
        <dbReference type="ChEBI" id="CHEBI:60240"/>
    </cofactor>
</comment>
<dbReference type="SMART" id="SM00448">
    <property type="entry name" value="REC"/>
    <property type="match status" value="1"/>
</dbReference>
<dbReference type="PANTHER" id="PTHR23080:SF133">
    <property type="entry name" value="SI:CH211-262I1.5-RELATED"/>
    <property type="match status" value="1"/>
</dbReference>
<feature type="modified residue" description="4-aspartylphosphate" evidence="11">
    <location>
        <position position="51"/>
    </location>
</feature>
<evidence type="ECO:0000256" key="6">
    <source>
        <dbReference type="ARBA" id="ARBA00023012"/>
    </source>
</evidence>
<evidence type="ECO:0000256" key="1">
    <source>
        <dbReference type="ARBA" id="ARBA00001968"/>
    </source>
</evidence>
<evidence type="ECO:0000256" key="11">
    <source>
        <dbReference type="PROSITE-ProRule" id="PRU00169"/>
    </source>
</evidence>
<dbReference type="PROSITE" id="PS50110">
    <property type="entry name" value="RESPONSE_REGULATORY"/>
    <property type="match status" value="1"/>
</dbReference>
<evidence type="ECO:0000256" key="7">
    <source>
        <dbReference type="ARBA" id="ARBA00023015"/>
    </source>
</evidence>
<evidence type="ECO:0000259" key="12">
    <source>
        <dbReference type="PROSITE" id="PS50110"/>
    </source>
</evidence>
<keyword evidence="6" id="KW-0902">Two-component regulatory system</keyword>
<keyword evidence="5" id="KW-0479">Metal-binding</keyword>
<comment type="function">
    <text evidence="2">Probable promoter-specific protein mediating the interaction between DNA and RNA polymerase.</text>
</comment>
<evidence type="ECO:0000256" key="8">
    <source>
        <dbReference type="ARBA" id="ARBA00023125"/>
    </source>
</evidence>
<keyword evidence="7" id="KW-0805">Transcription regulation</keyword>
<dbReference type="KEGG" id="api:107884559"/>
<feature type="domain" description="Response regulatory" evidence="12">
    <location>
        <begin position="2"/>
        <end position="115"/>
    </location>
</feature>
<dbReference type="AlphaFoldDB" id="A0A8R2NL90"/>
<keyword evidence="8" id="KW-0238">DNA-binding</keyword>
<evidence type="ECO:0000313" key="14">
    <source>
        <dbReference type="Proteomes" id="UP000007819"/>
    </source>
</evidence>
<dbReference type="GO" id="GO:0000160">
    <property type="term" value="P:phosphorelay signal transduction system"/>
    <property type="evidence" value="ECO:0007669"/>
    <property type="project" value="UniProtKB-KW"/>
</dbReference>
<evidence type="ECO:0000256" key="9">
    <source>
        <dbReference type="ARBA" id="ARBA00023163"/>
    </source>
</evidence>
<dbReference type="GO" id="GO:0003677">
    <property type="term" value="F:DNA binding"/>
    <property type="evidence" value="ECO:0007669"/>
    <property type="project" value="UniProtKB-KW"/>
</dbReference>
<evidence type="ECO:0000256" key="10">
    <source>
        <dbReference type="ARBA" id="ARBA00032623"/>
    </source>
</evidence>
<dbReference type="InterPro" id="IPR027806">
    <property type="entry name" value="HARBI1_dom"/>
</dbReference>
<dbReference type="GeneID" id="107884559"/>
<dbReference type="PANTHER" id="PTHR23080">
    <property type="entry name" value="THAP DOMAIN PROTEIN"/>
    <property type="match status" value="1"/>
</dbReference>
<dbReference type="GO" id="GO:0046872">
    <property type="term" value="F:metal ion binding"/>
    <property type="evidence" value="ECO:0007669"/>
    <property type="project" value="UniProtKB-KW"/>
</dbReference>
<dbReference type="EnsemblMetazoa" id="XM_029485281.1">
    <property type="protein sequence ID" value="XP_029341141.1"/>
    <property type="gene ID" value="LOC107884559"/>
</dbReference>
<evidence type="ECO:0000256" key="5">
    <source>
        <dbReference type="ARBA" id="ARBA00022723"/>
    </source>
</evidence>
<dbReference type="InterPro" id="IPR001789">
    <property type="entry name" value="Sig_transdc_resp-reg_receiver"/>
</dbReference>
<accession>A0A8R2NL90</accession>
<protein>
    <recommendedName>
        <fullName evidence="3">Probable transcriptional regulator ycf27</fullName>
    </recommendedName>
    <alternativeName>
        <fullName evidence="10">OmpR-like protein</fullName>
    </alternativeName>
</protein>
<dbReference type="OrthoDB" id="7331812at2759"/>
<name>A0A8R2NL90_ACYPI</name>
<organism evidence="13 14">
    <name type="scientific">Acyrthosiphon pisum</name>
    <name type="common">Pea aphid</name>
    <dbReference type="NCBI Taxonomy" id="7029"/>
    <lineage>
        <taxon>Eukaryota</taxon>
        <taxon>Metazoa</taxon>
        <taxon>Ecdysozoa</taxon>
        <taxon>Arthropoda</taxon>
        <taxon>Hexapoda</taxon>
        <taxon>Insecta</taxon>
        <taxon>Pterygota</taxon>
        <taxon>Neoptera</taxon>
        <taxon>Paraneoptera</taxon>
        <taxon>Hemiptera</taxon>
        <taxon>Sternorrhyncha</taxon>
        <taxon>Aphidomorpha</taxon>
        <taxon>Aphidoidea</taxon>
        <taxon>Aphididae</taxon>
        <taxon>Macrosiphini</taxon>
        <taxon>Acyrthosiphon</taxon>
    </lineage>
</organism>
<dbReference type="InterPro" id="IPR011006">
    <property type="entry name" value="CheY-like_superfamily"/>
</dbReference>
<dbReference type="Proteomes" id="UP000007819">
    <property type="component" value="Chromosome X"/>
</dbReference>
<reference evidence="14" key="1">
    <citation type="submission" date="2010-06" db="EMBL/GenBank/DDBJ databases">
        <authorList>
            <person name="Jiang H."/>
            <person name="Abraham K."/>
            <person name="Ali S."/>
            <person name="Alsbrooks S.L."/>
            <person name="Anim B.N."/>
            <person name="Anosike U.S."/>
            <person name="Attaway T."/>
            <person name="Bandaranaike D.P."/>
            <person name="Battles P.K."/>
            <person name="Bell S.N."/>
            <person name="Bell A.V."/>
            <person name="Beltran B."/>
            <person name="Bickham C."/>
            <person name="Bustamante Y."/>
            <person name="Caleb T."/>
            <person name="Canada A."/>
            <person name="Cardenas V."/>
            <person name="Carter K."/>
            <person name="Chacko J."/>
            <person name="Chandrabose M.N."/>
            <person name="Chavez D."/>
            <person name="Chavez A."/>
            <person name="Chen L."/>
            <person name="Chu H.-S."/>
            <person name="Claassen K.J."/>
            <person name="Cockrell R."/>
            <person name="Collins M."/>
            <person name="Cooper J.A."/>
            <person name="Cree A."/>
            <person name="Curry S.M."/>
            <person name="Da Y."/>
            <person name="Dao M.D."/>
            <person name="Das B."/>
            <person name="Davila M.-L."/>
            <person name="Davy-Carroll L."/>
            <person name="Denson S."/>
            <person name="Dinh H."/>
            <person name="Ebong V.E."/>
            <person name="Edwards J.R."/>
            <person name="Egan A."/>
            <person name="El-Daye J."/>
            <person name="Escobedo L."/>
            <person name="Fernandez S."/>
            <person name="Fernando P.R."/>
            <person name="Flagg N."/>
            <person name="Forbes L.D."/>
            <person name="Fowler R.G."/>
            <person name="Fu Q."/>
            <person name="Gabisi R.A."/>
            <person name="Ganer J."/>
            <person name="Garbino Pronczuk A."/>
            <person name="Garcia R.M."/>
            <person name="Garner T."/>
            <person name="Garrett T.E."/>
            <person name="Gonzalez D.A."/>
            <person name="Hamid H."/>
            <person name="Hawkins E.S."/>
            <person name="Hirani K."/>
            <person name="Hogues M.E."/>
            <person name="Hollins B."/>
            <person name="Hsiao C.-H."/>
            <person name="Jabil R."/>
            <person name="James M.L."/>
            <person name="Jhangiani S.N."/>
            <person name="Johnson B."/>
            <person name="Johnson Q."/>
            <person name="Joshi V."/>
            <person name="Kalu J.B."/>
            <person name="Kam C."/>
            <person name="Kashfia A."/>
            <person name="Keebler J."/>
            <person name="Kisamo H."/>
            <person name="Kovar C.L."/>
            <person name="Lago L.A."/>
            <person name="Lai C.-Y."/>
            <person name="Laidlaw J."/>
            <person name="Lara F."/>
            <person name="Le T.-K."/>
            <person name="Lee S.L."/>
            <person name="Legall F.H."/>
            <person name="Lemon S.J."/>
            <person name="Lewis L.R."/>
            <person name="Li B."/>
            <person name="Liu Y."/>
            <person name="Liu Y.-S."/>
            <person name="Lopez J."/>
            <person name="Lozado R.J."/>
            <person name="Lu J."/>
            <person name="Madu R.C."/>
            <person name="Maheshwari M."/>
            <person name="Maheshwari R."/>
            <person name="Malloy K."/>
            <person name="Martinez E."/>
            <person name="Mathew T."/>
            <person name="Mercado I.C."/>
            <person name="Mercado C."/>
            <person name="Meyer B."/>
            <person name="Montgomery K."/>
            <person name="Morgan M.B."/>
            <person name="Munidasa M."/>
            <person name="Nazareth L.V."/>
            <person name="Nelson J."/>
            <person name="Ng B.M."/>
            <person name="Nguyen N.B."/>
            <person name="Nguyen P.Q."/>
            <person name="Nguyen T."/>
            <person name="Obregon M."/>
            <person name="Okwuonu G.O."/>
            <person name="Onwere C.G."/>
            <person name="Orozco G."/>
            <person name="Parra A."/>
            <person name="Patel S."/>
            <person name="Patil S."/>
            <person name="Perez A."/>
            <person name="Perez Y."/>
            <person name="Pham C."/>
            <person name="Primus E.L."/>
            <person name="Pu L.-L."/>
            <person name="Puazo M."/>
            <person name="Qin X."/>
            <person name="Quiroz J.B."/>
            <person name="Reese J."/>
            <person name="Richards S."/>
            <person name="Rives C.M."/>
            <person name="Robberts R."/>
            <person name="Ruiz S.J."/>
            <person name="Ruiz M.J."/>
            <person name="Santibanez J."/>
            <person name="Schneider B.W."/>
            <person name="Sisson I."/>
            <person name="Smith M."/>
            <person name="Sodergren E."/>
            <person name="Song X.-Z."/>
            <person name="Song B.B."/>
            <person name="Summersgill H."/>
            <person name="Thelus R."/>
            <person name="Thornton R.D."/>
            <person name="Trejos Z.Y."/>
            <person name="Usmani K."/>
            <person name="Vattathil S."/>
            <person name="Villasana D."/>
            <person name="Walker D.L."/>
            <person name="Wang S."/>
            <person name="Wang K."/>
            <person name="White C.S."/>
            <person name="Williams A.C."/>
            <person name="Williamson J."/>
            <person name="Wilson K."/>
            <person name="Woghiren I.O."/>
            <person name="Woodworth J.R."/>
            <person name="Worley K.C."/>
            <person name="Wright R.A."/>
            <person name="Wu W."/>
            <person name="Young L."/>
            <person name="Zhang L."/>
            <person name="Zhang J."/>
            <person name="Zhu Y."/>
            <person name="Muzny D.M."/>
            <person name="Weinstock G."/>
            <person name="Gibbs R.A."/>
        </authorList>
    </citation>
    <scope>NUCLEOTIDE SEQUENCE [LARGE SCALE GENOMIC DNA]</scope>
    <source>
        <strain evidence="14">LSR1</strain>
    </source>
</reference>
<dbReference type="Pfam" id="PF13359">
    <property type="entry name" value="DDE_Tnp_4"/>
    <property type="match status" value="1"/>
</dbReference>
<dbReference type="Pfam" id="PF00072">
    <property type="entry name" value="Response_reg"/>
    <property type="match status" value="1"/>
</dbReference>
<dbReference type="CDD" id="cd19935">
    <property type="entry name" value="REC_OmpR_CusR-like"/>
    <property type="match status" value="1"/>
</dbReference>
<evidence type="ECO:0000256" key="3">
    <source>
        <dbReference type="ARBA" id="ARBA00015955"/>
    </source>
</evidence>
<dbReference type="RefSeq" id="XP_029341141.1">
    <property type="nucleotide sequence ID" value="XM_029485281.1"/>
</dbReference>
<keyword evidence="14" id="KW-1185">Reference proteome</keyword>